<keyword evidence="7" id="KW-0732">Signal</keyword>
<evidence type="ECO:0000313" key="10">
    <source>
        <dbReference type="Proteomes" id="UP000194761"/>
    </source>
</evidence>
<accession>A0A243RAM7</accession>
<evidence type="ECO:0000256" key="3">
    <source>
        <dbReference type="ARBA" id="ARBA00012784"/>
    </source>
</evidence>
<dbReference type="EC" id="3.5.4.4" evidence="3"/>
<dbReference type="SUPFAM" id="SSF51556">
    <property type="entry name" value="Metallo-dependent hydrolases"/>
    <property type="match status" value="1"/>
</dbReference>
<evidence type="ECO:0000256" key="5">
    <source>
        <dbReference type="ARBA" id="ARBA00022801"/>
    </source>
</evidence>
<keyword evidence="6" id="KW-0862">Zinc</keyword>
<feature type="signal peptide" evidence="7">
    <location>
        <begin position="1"/>
        <end position="23"/>
    </location>
</feature>
<evidence type="ECO:0000256" key="7">
    <source>
        <dbReference type="SAM" id="SignalP"/>
    </source>
</evidence>
<comment type="cofactor">
    <cofactor evidence="1">
        <name>Zn(2+)</name>
        <dbReference type="ChEBI" id="CHEBI:29105"/>
    </cofactor>
</comment>
<evidence type="ECO:0000256" key="2">
    <source>
        <dbReference type="ARBA" id="ARBA00006676"/>
    </source>
</evidence>
<protein>
    <recommendedName>
        <fullName evidence="3">adenosine deaminase</fullName>
        <ecNumber evidence="3">3.5.4.4</ecNumber>
    </recommendedName>
</protein>
<name>A0A243RAM7_9ACTN</name>
<dbReference type="Pfam" id="PF00962">
    <property type="entry name" value="A_deaminase"/>
    <property type="match status" value="1"/>
</dbReference>
<feature type="chain" id="PRO_5013349125" description="adenosine deaminase" evidence="7">
    <location>
        <begin position="24"/>
        <end position="514"/>
    </location>
</feature>
<dbReference type="GO" id="GO:0006154">
    <property type="term" value="P:adenosine catabolic process"/>
    <property type="evidence" value="ECO:0007669"/>
    <property type="project" value="TreeGrafter"/>
</dbReference>
<comment type="similarity">
    <text evidence="2">Belongs to the metallo-dependent hydrolases superfamily. Adenosine and AMP deaminases family.</text>
</comment>
<dbReference type="InterPro" id="IPR006330">
    <property type="entry name" value="Ado/ade_deaminase"/>
</dbReference>
<dbReference type="InterPro" id="IPR001365">
    <property type="entry name" value="A_deaminase_dom"/>
</dbReference>
<dbReference type="GO" id="GO:0005829">
    <property type="term" value="C:cytosol"/>
    <property type="evidence" value="ECO:0007669"/>
    <property type="project" value="TreeGrafter"/>
</dbReference>
<dbReference type="GO" id="GO:0046872">
    <property type="term" value="F:metal ion binding"/>
    <property type="evidence" value="ECO:0007669"/>
    <property type="project" value="UniProtKB-KW"/>
</dbReference>
<evidence type="ECO:0000256" key="1">
    <source>
        <dbReference type="ARBA" id="ARBA00001947"/>
    </source>
</evidence>
<organism evidence="9 10">
    <name type="scientific">Streptosporangium minutum</name>
    <dbReference type="NCBI Taxonomy" id="569862"/>
    <lineage>
        <taxon>Bacteria</taxon>
        <taxon>Bacillati</taxon>
        <taxon>Actinomycetota</taxon>
        <taxon>Actinomycetes</taxon>
        <taxon>Streptosporangiales</taxon>
        <taxon>Streptosporangiaceae</taxon>
        <taxon>Streptosporangium</taxon>
    </lineage>
</organism>
<comment type="caution">
    <text evidence="9">The sequence shown here is derived from an EMBL/GenBank/DDBJ whole genome shotgun (WGS) entry which is preliminary data.</text>
</comment>
<proteinExistence type="inferred from homology"/>
<evidence type="ECO:0000256" key="4">
    <source>
        <dbReference type="ARBA" id="ARBA00022723"/>
    </source>
</evidence>
<dbReference type="EMBL" id="NGFP01000205">
    <property type="protein sequence ID" value="OUC91710.1"/>
    <property type="molecule type" value="Genomic_DNA"/>
</dbReference>
<dbReference type="Gene3D" id="3.20.20.140">
    <property type="entry name" value="Metal-dependent hydrolases"/>
    <property type="match status" value="1"/>
</dbReference>
<keyword evidence="4" id="KW-0479">Metal-binding</keyword>
<feature type="domain" description="Adenosine deaminase" evidence="8">
    <location>
        <begin position="225"/>
        <end position="453"/>
    </location>
</feature>
<evidence type="ECO:0000256" key="6">
    <source>
        <dbReference type="ARBA" id="ARBA00022833"/>
    </source>
</evidence>
<keyword evidence="5" id="KW-0378">Hydrolase</keyword>
<dbReference type="InterPro" id="IPR032466">
    <property type="entry name" value="Metal_Hydrolase"/>
</dbReference>
<dbReference type="PANTHER" id="PTHR11409:SF43">
    <property type="entry name" value="ADENOSINE DEAMINASE"/>
    <property type="match status" value="1"/>
</dbReference>
<dbReference type="PANTHER" id="PTHR11409">
    <property type="entry name" value="ADENOSINE DEAMINASE"/>
    <property type="match status" value="1"/>
</dbReference>
<evidence type="ECO:0000259" key="8">
    <source>
        <dbReference type="Pfam" id="PF00962"/>
    </source>
</evidence>
<reference evidence="9 10" key="1">
    <citation type="submission" date="2017-05" db="EMBL/GenBank/DDBJ databases">
        <title>Biotechnological potential of actinobacteria isolated from South African environments.</title>
        <authorList>
            <person name="Le Roes-Hill M."/>
            <person name="Prins A."/>
            <person name="Durrell K.A."/>
        </authorList>
    </citation>
    <scope>NUCLEOTIDE SEQUENCE [LARGE SCALE GENOMIC DNA]</scope>
    <source>
        <strain evidence="9">M26</strain>
    </source>
</reference>
<gene>
    <name evidence="9" type="ORF">CA984_32735</name>
</gene>
<sequence length="514" mass="54625">MGLSRGLVAIVAAVAVAGGTAWAGAGATGGGAVQDSVTRVEAYLDGIRDEPGRLREFVSGLPKGVDLHTHLSGAVPTDLLLRSAARDDLCVDTSSFVASAPPCGTGQRPARDATADTRFADEIVRAWSMRGFTPGAESGHDHFFAAFGKFGAATSHKGELLAALASRSAAQHEFALEVMLSRQSGAVQELVTKVGADTDLARLRDRLLADGAMAKIVKAARADADADIAQMRAILRCGRTDADPGCGLPLRFLLQVTRTAAPEVVFAQMLLGFELAKADKRYVGVNLVAPEDNPVALRDYRSHMRMLGYLRGLYSEAHITLHAGELVPGLAPAADLRFHIRDAVETGHAERIGHGVGIGGEDDPDGLLAEMARKHVLVEIALTSNCQILRVCGGRHPFTAYRGAGVPVALVTDDAGIEHTDMTSEYIRAIRDYGLRYTDLRTLARTALDHSFLRGRSLWRAPDDHTPAPECAGSPLGGTAPAPACRVLLKASAKARAEWRQEAAFAAFEDRYDG</sequence>
<dbReference type="Proteomes" id="UP000194761">
    <property type="component" value="Unassembled WGS sequence"/>
</dbReference>
<dbReference type="AlphaFoldDB" id="A0A243RAM7"/>
<evidence type="ECO:0000313" key="9">
    <source>
        <dbReference type="EMBL" id="OUC91710.1"/>
    </source>
</evidence>
<dbReference type="GO" id="GO:0004000">
    <property type="term" value="F:adenosine deaminase activity"/>
    <property type="evidence" value="ECO:0007669"/>
    <property type="project" value="TreeGrafter"/>
</dbReference>
<dbReference type="GO" id="GO:0046103">
    <property type="term" value="P:inosine biosynthetic process"/>
    <property type="evidence" value="ECO:0007669"/>
    <property type="project" value="TreeGrafter"/>
</dbReference>
<dbReference type="GO" id="GO:0043103">
    <property type="term" value="P:hypoxanthine salvage"/>
    <property type="evidence" value="ECO:0007669"/>
    <property type="project" value="TreeGrafter"/>
</dbReference>
<keyword evidence="10" id="KW-1185">Reference proteome</keyword>